<proteinExistence type="predicted"/>
<comment type="caution">
    <text evidence="1">The sequence shown here is derived from an EMBL/GenBank/DDBJ whole genome shotgun (WGS) entry which is preliminary data.</text>
</comment>
<dbReference type="Proteomes" id="UP001281147">
    <property type="component" value="Unassembled WGS sequence"/>
</dbReference>
<evidence type="ECO:0000313" key="2">
    <source>
        <dbReference type="Proteomes" id="UP001281147"/>
    </source>
</evidence>
<accession>A0ACC3MG18</accession>
<organism evidence="1 2">
    <name type="scientific">Vermiconidia calcicola</name>
    <dbReference type="NCBI Taxonomy" id="1690605"/>
    <lineage>
        <taxon>Eukaryota</taxon>
        <taxon>Fungi</taxon>
        <taxon>Dikarya</taxon>
        <taxon>Ascomycota</taxon>
        <taxon>Pezizomycotina</taxon>
        <taxon>Dothideomycetes</taxon>
        <taxon>Dothideomycetidae</taxon>
        <taxon>Mycosphaerellales</taxon>
        <taxon>Extremaceae</taxon>
        <taxon>Vermiconidia</taxon>
    </lineage>
</organism>
<reference evidence="1" key="1">
    <citation type="submission" date="2023-07" db="EMBL/GenBank/DDBJ databases">
        <title>Black Yeasts Isolated from many extreme environments.</title>
        <authorList>
            <person name="Coleine C."/>
            <person name="Stajich J.E."/>
            <person name="Selbmann L."/>
        </authorList>
    </citation>
    <scope>NUCLEOTIDE SEQUENCE</scope>
    <source>
        <strain evidence="1">CCFEE 5714</strain>
    </source>
</reference>
<name>A0ACC3MG18_9PEZI</name>
<keyword evidence="2" id="KW-1185">Reference proteome</keyword>
<protein>
    <submittedName>
        <fullName evidence="1">Uncharacterized protein</fullName>
    </submittedName>
</protein>
<gene>
    <name evidence="1" type="ORF">LTR37_018775</name>
</gene>
<dbReference type="EMBL" id="JAUTXU010000271">
    <property type="protein sequence ID" value="KAK3691243.1"/>
    <property type="molecule type" value="Genomic_DNA"/>
</dbReference>
<sequence length="239" mass="26383">MSAVTKSMPDFLPNFQPHNHVHGEHYLELKRQFPIPRPGEEVVLETRASVVDVVDWRSGVTVCVGIRTVEPSTGVEICYNEWTSFLIGARGEGASSKAEDRGSMSSTYPSPTREPDLLLEHKTSAEQGALYRAASGDLNPLHIDPEMAQRGGFEGPILTGTCTLGMGVKHVIDGFAGGDAARFKSVKVRLSKPVYPGETVSTEMWKENNCRRILYRQRVGDRVVMKDAVVELKEVRSNL</sequence>
<evidence type="ECO:0000313" key="1">
    <source>
        <dbReference type="EMBL" id="KAK3691243.1"/>
    </source>
</evidence>